<dbReference type="PANTHER" id="PTHR43377:SF1">
    <property type="entry name" value="BILIVERDIN REDUCTASE A"/>
    <property type="match status" value="1"/>
</dbReference>
<comment type="caution">
    <text evidence="2">The sequence shown here is derived from an EMBL/GenBank/DDBJ whole genome shotgun (WGS) entry which is preliminary data.</text>
</comment>
<proteinExistence type="predicted"/>
<dbReference type="InterPro" id="IPR036291">
    <property type="entry name" value="NAD(P)-bd_dom_sf"/>
</dbReference>
<name>X0Y6L8_9ZZZZ</name>
<dbReference type="SUPFAM" id="SSF51735">
    <property type="entry name" value="NAD(P)-binding Rossmann-fold domains"/>
    <property type="match status" value="1"/>
</dbReference>
<protein>
    <recommendedName>
        <fullName evidence="1">Gfo/Idh/MocA-like oxidoreductase N-terminal domain-containing protein</fullName>
    </recommendedName>
</protein>
<accession>X0Y6L8</accession>
<dbReference type="InterPro" id="IPR000683">
    <property type="entry name" value="Gfo/Idh/MocA-like_OxRdtase_N"/>
</dbReference>
<feature type="domain" description="Gfo/Idh/MocA-like oxidoreductase N-terminal" evidence="1">
    <location>
        <begin position="10"/>
        <end position="128"/>
    </location>
</feature>
<dbReference type="GO" id="GO:0000166">
    <property type="term" value="F:nucleotide binding"/>
    <property type="evidence" value="ECO:0007669"/>
    <property type="project" value="InterPro"/>
</dbReference>
<dbReference type="Pfam" id="PF01408">
    <property type="entry name" value="GFO_IDH_MocA"/>
    <property type="match status" value="1"/>
</dbReference>
<reference evidence="2" key="1">
    <citation type="journal article" date="2014" name="Front. Microbiol.">
        <title>High frequency of phylogenetically diverse reductive dehalogenase-homologous genes in deep subseafloor sedimentary metagenomes.</title>
        <authorList>
            <person name="Kawai M."/>
            <person name="Futagami T."/>
            <person name="Toyoda A."/>
            <person name="Takaki Y."/>
            <person name="Nishi S."/>
            <person name="Hori S."/>
            <person name="Arai W."/>
            <person name="Tsubouchi T."/>
            <person name="Morono Y."/>
            <person name="Uchiyama I."/>
            <person name="Ito T."/>
            <person name="Fujiyama A."/>
            <person name="Inagaki F."/>
            <person name="Takami H."/>
        </authorList>
    </citation>
    <scope>NUCLEOTIDE SEQUENCE</scope>
    <source>
        <strain evidence="2">Expedition CK06-06</strain>
    </source>
</reference>
<evidence type="ECO:0000259" key="1">
    <source>
        <dbReference type="Pfam" id="PF01408"/>
    </source>
</evidence>
<dbReference type="EMBL" id="BARS01054772">
    <property type="protein sequence ID" value="GAG51539.1"/>
    <property type="molecule type" value="Genomic_DNA"/>
</dbReference>
<dbReference type="Gene3D" id="3.40.50.720">
    <property type="entry name" value="NAD(P)-binding Rossmann-like Domain"/>
    <property type="match status" value="1"/>
</dbReference>
<organism evidence="2">
    <name type="scientific">marine sediment metagenome</name>
    <dbReference type="NCBI Taxonomy" id="412755"/>
    <lineage>
        <taxon>unclassified sequences</taxon>
        <taxon>metagenomes</taxon>
        <taxon>ecological metagenomes</taxon>
    </lineage>
</organism>
<evidence type="ECO:0000313" key="2">
    <source>
        <dbReference type="EMBL" id="GAG51539.1"/>
    </source>
</evidence>
<dbReference type="AlphaFoldDB" id="X0Y6L8"/>
<sequence>MSRMASKKPINVGVVGLGRIGWGFHLKQLKKNKAFKITACVDPMAERRREAEEVYGCKTFANINDFLKSGVAELAVICTFSVDHCRHTVAALRSGHHVLVEKPMANSVREVDRMIAAAKKAKRILTVHQSSRKTAPPRF</sequence>
<feature type="non-terminal residue" evidence="2">
    <location>
        <position position="139"/>
    </location>
</feature>
<gene>
    <name evidence="2" type="ORF">S01H1_81008</name>
</gene>
<dbReference type="InterPro" id="IPR051450">
    <property type="entry name" value="Gfo/Idh/MocA_Oxidoreductases"/>
</dbReference>
<dbReference type="PANTHER" id="PTHR43377">
    <property type="entry name" value="BILIVERDIN REDUCTASE A"/>
    <property type="match status" value="1"/>
</dbReference>